<dbReference type="RefSeq" id="WP_070787391.1">
    <property type="nucleotide sequence ID" value="NZ_MKIQ01000006.1"/>
</dbReference>
<keyword evidence="3" id="KW-1185">Reference proteome</keyword>
<evidence type="ECO:0000313" key="2">
    <source>
        <dbReference type="EMBL" id="OFI47437.1"/>
    </source>
</evidence>
<sequence length="154" mass="17726">MIWYLFDLNKLKSDSDVKELFFKKILFINIIEYMVLTIILTASVNLLFHSTLINVLICSICITFAVKGTARDIKYYSNSQNLKKARIELLDERNLQIVRIAFTKLEVINYLGLILITGLGILTNNIDLLLMSVIILSLINGIYISFPFPEEKDF</sequence>
<feature type="transmembrane region" description="Helical" evidence="1">
    <location>
        <begin position="46"/>
        <end position="66"/>
    </location>
</feature>
<feature type="transmembrane region" description="Helical" evidence="1">
    <location>
        <begin position="21"/>
        <end position="40"/>
    </location>
</feature>
<proteinExistence type="predicted"/>
<keyword evidence="1" id="KW-1133">Transmembrane helix</keyword>
<organism evidence="2 3">
    <name type="scientific">Floricoccus penangensis</name>
    <dbReference type="NCBI Taxonomy" id="1859475"/>
    <lineage>
        <taxon>Bacteria</taxon>
        <taxon>Bacillati</taxon>
        <taxon>Bacillota</taxon>
        <taxon>Bacilli</taxon>
        <taxon>Lactobacillales</taxon>
        <taxon>Streptococcaceae</taxon>
        <taxon>Floricoccus</taxon>
    </lineage>
</organism>
<dbReference type="Proteomes" id="UP000177273">
    <property type="component" value="Unassembled WGS sequence"/>
</dbReference>
<reference evidence="3" key="1">
    <citation type="submission" date="2016-09" db="EMBL/GenBank/DDBJ databases">
        <title>Draft genome sequence of a novel species of the family Streptococcaceae isolated from flowers.</title>
        <authorList>
            <person name="Chuah L.-O."/>
            <person name="Yap K.-P."/>
            <person name="Thong K.L."/>
            <person name="Liong M.T."/>
            <person name="Ahmad R."/>
            <person name="Rusul G."/>
        </authorList>
    </citation>
    <scope>NUCLEOTIDE SEQUENCE [LARGE SCALE GENOMIC DNA]</scope>
    <source>
        <strain evidence="3">HibF3</strain>
    </source>
</reference>
<accession>A0A9Q5JH74</accession>
<protein>
    <submittedName>
        <fullName evidence="2">Uncharacterized protein</fullName>
    </submittedName>
</protein>
<feature type="transmembrane region" description="Helical" evidence="1">
    <location>
        <begin position="129"/>
        <end position="148"/>
    </location>
</feature>
<dbReference type="AlphaFoldDB" id="A0A9Q5JH74"/>
<keyword evidence="1" id="KW-0472">Membrane</keyword>
<keyword evidence="1" id="KW-0812">Transmembrane</keyword>
<evidence type="ECO:0000313" key="3">
    <source>
        <dbReference type="Proteomes" id="UP000177273"/>
    </source>
</evidence>
<dbReference type="EMBL" id="MKIQ01000006">
    <property type="protein sequence ID" value="OFI47437.1"/>
    <property type="molecule type" value="Genomic_DNA"/>
</dbReference>
<gene>
    <name evidence="2" type="ORF">BG262_09825</name>
</gene>
<dbReference type="OrthoDB" id="9842773at2"/>
<feature type="transmembrane region" description="Helical" evidence="1">
    <location>
        <begin position="107"/>
        <end position="123"/>
    </location>
</feature>
<evidence type="ECO:0000256" key="1">
    <source>
        <dbReference type="SAM" id="Phobius"/>
    </source>
</evidence>
<comment type="caution">
    <text evidence="2">The sequence shown here is derived from an EMBL/GenBank/DDBJ whole genome shotgun (WGS) entry which is preliminary data.</text>
</comment>
<name>A0A9Q5JH74_9LACT</name>